<name>A0A080LY58_9PROT</name>
<evidence type="ECO:0000256" key="1">
    <source>
        <dbReference type="SAM" id="SignalP"/>
    </source>
</evidence>
<dbReference type="AlphaFoldDB" id="A0A080LY58"/>
<dbReference type="GO" id="GO:0008168">
    <property type="term" value="F:methyltransferase activity"/>
    <property type="evidence" value="ECO:0007669"/>
    <property type="project" value="UniProtKB-KW"/>
</dbReference>
<accession>A0A080LY58</accession>
<organism evidence="2 3">
    <name type="scientific">Candidatus Accumulibacter phosphatis</name>
    <dbReference type="NCBI Taxonomy" id="327160"/>
    <lineage>
        <taxon>Bacteria</taxon>
        <taxon>Pseudomonadati</taxon>
        <taxon>Pseudomonadota</taxon>
        <taxon>Betaproteobacteria</taxon>
        <taxon>Candidatus Accumulibacter</taxon>
    </lineage>
</organism>
<evidence type="ECO:0000313" key="2">
    <source>
        <dbReference type="EMBL" id="KFB73656.1"/>
    </source>
</evidence>
<reference evidence="2 3" key="1">
    <citation type="submission" date="2014-02" db="EMBL/GenBank/DDBJ databases">
        <title>Expanding our view of genomic diversity in Candidatus Accumulibacter clades.</title>
        <authorList>
            <person name="Skennerton C.T."/>
            <person name="Barr J.J."/>
            <person name="Slater F.R."/>
            <person name="Bond P.L."/>
            <person name="Tyson G.W."/>
        </authorList>
    </citation>
    <scope>NUCLEOTIDE SEQUENCE [LARGE SCALE GENOMIC DNA]</scope>
    <source>
        <strain evidence="3">BA-91</strain>
    </source>
</reference>
<dbReference type="EMBL" id="JDVG02000187">
    <property type="protein sequence ID" value="KFB73656.1"/>
    <property type="molecule type" value="Genomic_DNA"/>
</dbReference>
<dbReference type="GO" id="GO:0032259">
    <property type="term" value="P:methylation"/>
    <property type="evidence" value="ECO:0007669"/>
    <property type="project" value="UniProtKB-KW"/>
</dbReference>
<dbReference type="PIRSF" id="PIRSF031679">
    <property type="entry name" value="Mtase_Alr7345_prd"/>
    <property type="match status" value="1"/>
</dbReference>
<dbReference type="Gene3D" id="3.40.50.150">
    <property type="entry name" value="Vaccinia Virus protein VP39"/>
    <property type="match status" value="1"/>
</dbReference>
<protein>
    <submittedName>
        <fullName evidence="2">Putative methyltransferase</fullName>
    </submittedName>
</protein>
<dbReference type="InterPro" id="IPR029063">
    <property type="entry name" value="SAM-dependent_MTases_sf"/>
</dbReference>
<gene>
    <name evidence="2" type="ORF">AW09_001084</name>
</gene>
<feature type="chain" id="PRO_5001750655" evidence="1">
    <location>
        <begin position="21"/>
        <end position="276"/>
    </location>
</feature>
<keyword evidence="2" id="KW-0808">Transferase</keyword>
<dbReference type="InterPro" id="IPR016980">
    <property type="entry name" value="S-AdoMet-dep_MeTrfase_Alr7345"/>
</dbReference>
<proteinExistence type="predicted"/>
<keyword evidence="1" id="KW-0732">Signal</keyword>
<keyword evidence="2" id="KW-0489">Methyltransferase</keyword>
<comment type="caution">
    <text evidence="2">The sequence shown here is derived from an EMBL/GenBank/DDBJ whole genome shotgun (WGS) entry which is preliminary data.</text>
</comment>
<feature type="signal peptide" evidence="1">
    <location>
        <begin position="1"/>
        <end position="20"/>
    </location>
</feature>
<dbReference type="SUPFAM" id="SSF53335">
    <property type="entry name" value="S-adenosyl-L-methionine-dependent methyltransferases"/>
    <property type="match status" value="1"/>
</dbReference>
<evidence type="ECO:0000313" key="3">
    <source>
        <dbReference type="Proteomes" id="UP000020077"/>
    </source>
</evidence>
<sequence length="276" mass="29442">MIRTILAAALVSAVAAPATAQHDHSHHAVPAAPDYAAALSGAHRSEANRARDQYRHPAETLAFFGLTPGMTVVEVAPGGGWYTEVLAPILSDHGKLYAAQGIPEASEYAAKSLTAYQAKLGSNPVYKAVDVTKFGKDHYDGLAPAGSADMVLTFRNVHNWYMADFAGDAFKAFYTALKPGGVLGVVEHRLPEDRPDAAMKSSGYMKRSVIVALAEAAGFKLAGESQVNANPKDTADWPNGVWSLPPNFREGDKDRAKYAAIGESDRMTLKFVKPAS</sequence>
<dbReference type="Proteomes" id="UP000020077">
    <property type="component" value="Unassembled WGS sequence"/>
</dbReference>